<comment type="caution">
    <text evidence="2">The sequence shown here is derived from an EMBL/GenBank/DDBJ whole genome shotgun (WGS) entry which is preliminary data.</text>
</comment>
<accession>A0AAV4D6N7</accession>
<proteinExistence type="predicted"/>
<keyword evidence="3" id="KW-1185">Reference proteome</keyword>
<evidence type="ECO:0000313" key="3">
    <source>
        <dbReference type="Proteomes" id="UP000735302"/>
    </source>
</evidence>
<dbReference type="Proteomes" id="UP000735302">
    <property type="component" value="Unassembled WGS sequence"/>
</dbReference>
<sequence length="152" mass="16872">MAWVEGSVASPQKGDLRLYGPPSGQGADGGARTRDKRVPANLRADSQVTVPPIPSKKSQIPWVSLAKLRAELQSMPGQGRAVSEARGTTTLINNAEVDSRVVNEDEDNNDNVDNDDYDEDYQGEKEVEEEEQEKEKTEEEIEEEKEEEEKGQ</sequence>
<dbReference type="AlphaFoldDB" id="A0AAV4D6N7"/>
<protein>
    <submittedName>
        <fullName evidence="2">Uncharacterized protein</fullName>
    </submittedName>
</protein>
<gene>
    <name evidence="2" type="ORF">PoB_006624500</name>
</gene>
<name>A0AAV4D6N7_9GAST</name>
<evidence type="ECO:0000256" key="1">
    <source>
        <dbReference type="SAM" id="MobiDB-lite"/>
    </source>
</evidence>
<feature type="region of interest" description="Disordered" evidence="1">
    <location>
        <begin position="76"/>
        <end position="152"/>
    </location>
</feature>
<organism evidence="2 3">
    <name type="scientific">Plakobranchus ocellatus</name>
    <dbReference type="NCBI Taxonomy" id="259542"/>
    <lineage>
        <taxon>Eukaryota</taxon>
        <taxon>Metazoa</taxon>
        <taxon>Spiralia</taxon>
        <taxon>Lophotrochozoa</taxon>
        <taxon>Mollusca</taxon>
        <taxon>Gastropoda</taxon>
        <taxon>Heterobranchia</taxon>
        <taxon>Euthyneura</taxon>
        <taxon>Panpulmonata</taxon>
        <taxon>Sacoglossa</taxon>
        <taxon>Placobranchoidea</taxon>
        <taxon>Plakobranchidae</taxon>
        <taxon>Plakobranchus</taxon>
    </lineage>
</organism>
<feature type="compositionally biased region" description="Acidic residues" evidence="1">
    <location>
        <begin position="104"/>
        <end position="152"/>
    </location>
</feature>
<feature type="region of interest" description="Disordered" evidence="1">
    <location>
        <begin position="1"/>
        <end position="58"/>
    </location>
</feature>
<reference evidence="2 3" key="1">
    <citation type="journal article" date="2021" name="Elife">
        <title>Chloroplast acquisition without the gene transfer in kleptoplastic sea slugs, Plakobranchus ocellatus.</title>
        <authorList>
            <person name="Maeda T."/>
            <person name="Takahashi S."/>
            <person name="Yoshida T."/>
            <person name="Shimamura S."/>
            <person name="Takaki Y."/>
            <person name="Nagai Y."/>
            <person name="Toyoda A."/>
            <person name="Suzuki Y."/>
            <person name="Arimoto A."/>
            <person name="Ishii H."/>
            <person name="Satoh N."/>
            <person name="Nishiyama T."/>
            <person name="Hasebe M."/>
            <person name="Maruyama T."/>
            <person name="Minagawa J."/>
            <person name="Obokata J."/>
            <person name="Shigenobu S."/>
        </authorList>
    </citation>
    <scope>NUCLEOTIDE SEQUENCE [LARGE SCALE GENOMIC DNA]</scope>
</reference>
<dbReference type="EMBL" id="BLXT01007506">
    <property type="protein sequence ID" value="GFO39740.1"/>
    <property type="molecule type" value="Genomic_DNA"/>
</dbReference>
<evidence type="ECO:0000313" key="2">
    <source>
        <dbReference type="EMBL" id="GFO39740.1"/>
    </source>
</evidence>